<protein>
    <recommendedName>
        <fullName evidence="8">Sugar phosphate transporter domain-containing protein</fullName>
    </recommendedName>
</protein>
<feature type="compositionally biased region" description="Basic residues" evidence="5">
    <location>
        <begin position="386"/>
        <end position="398"/>
    </location>
</feature>
<feature type="transmembrane region" description="Helical" evidence="6">
    <location>
        <begin position="158"/>
        <end position="176"/>
    </location>
</feature>
<dbReference type="PANTHER" id="PTHR11132">
    <property type="entry name" value="SOLUTE CARRIER FAMILY 35"/>
    <property type="match status" value="1"/>
</dbReference>
<keyword evidence="4 6" id="KW-0472">Membrane</keyword>
<comment type="subcellular location">
    <subcellularLocation>
        <location evidence="1">Membrane</location>
        <topology evidence="1">Multi-pass membrane protein</topology>
    </subcellularLocation>
</comment>
<accession>A0A7S3THA5</accession>
<feature type="transmembrane region" description="Helical" evidence="6">
    <location>
        <begin position="128"/>
        <end position="146"/>
    </location>
</feature>
<evidence type="ECO:0008006" key="8">
    <source>
        <dbReference type="Google" id="ProtNLM"/>
    </source>
</evidence>
<evidence type="ECO:0000313" key="7">
    <source>
        <dbReference type="EMBL" id="CAE0583039.1"/>
    </source>
</evidence>
<keyword evidence="3 6" id="KW-1133">Transmembrane helix</keyword>
<dbReference type="SUPFAM" id="SSF103481">
    <property type="entry name" value="Multidrug resistance efflux transporter EmrE"/>
    <property type="match status" value="1"/>
</dbReference>
<feature type="transmembrane region" description="Helical" evidence="6">
    <location>
        <begin position="222"/>
        <end position="246"/>
    </location>
</feature>
<feature type="compositionally biased region" description="Basic residues" evidence="5">
    <location>
        <begin position="365"/>
        <end position="379"/>
    </location>
</feature>
<reference evidence="7" key="1">
    <citation type="submission" date="2021-01" db="EMBL/GenBank/DDBJ databases">
        <authorList>
            <person name="Corre E."/>
            <person name="Pelletier E."/>
            <person name="Niang G."/>
            <person name="Scheremetjew M."/>
            <person name="Finn R."/>
            <person name="Kale V."/>
            <person name="Holt S."/>
            <person name="Cochrane G."/>
            <person name="Meng A."/>
            <person name="Brown T."/>
            <person name="Cohen L."/>
        </authorList>
    </citation>
    <scope>NUCLEOTIDE SEQUENCE</scope>
    <source>
        <strain evidence="7">379</strain>
    </source>
</reference>
<feature type="transmembrane region" description="Helical" evidence="6">
    <location>
        <begin position="253"/>
        <end position="273"/>
    </location>
</feature>
<feature type="region of interest" description="Disordered" evidence="5">
    <location>
        <begin position="352"/>
        <end position="424"/>
    </location>
</feature>
<evidence type="ECO:0000256" key="6">
    <source>
        <dbReference type="SAM" id="Phobius"/>
    </source>
</evidence>
<dbReference type="EMBL" id="HBIR01048275">
    <property type="protein sequence ID" value="CAE0583039.1"/>
    <property type="molecule type" value="Transcribed_RNA"/>
</dbReference>
<feature type="transmembrane region" description="Helical" evidence="6">
    <location>
        <begin position="279"/>
        <end position="297"/>
    </location>
</feature>
<evidence type="ECO:0000256" key="3">
    <source>
        <dbReference type="ARBA" id="ARBA00022989"/>
    </source>
</evidence>
<dbReference type="InterPro" id="IPR050186">
    <property type="entry name" value="TPT_transporter"/>
</dbReference>
<feature type="transmembrane region" description="Helical" evidence="6">
    <location>
        <begin position="188"/>
        <end position="210"/>
    </location>
</feature>
<feature type="transmembrane region" description="Helical" evidence="6">
    <location>
        <begin position="12"/>
        <end position="33"/>
    </location>
</feature>
<evidence type="ECO:0000256" key="2">
    <source>
        <dbReference type="ARBA" id="ARBA00022692"/>
    </source>
</evidence>
<dbReference type="AlphaFoldDB" id="A0A7S3THA5"/>
<organism evidence="7">
    <name type="scientific">Emiliania huxleyi</name>
    <name type="common">Coccolithophore</name>
    <name type="synonym">Pontosphaera huxleyi</name>
    <dbReference type="NCBI Taxonomy" id="2903"/>
    <lineage>
        <taxon>Eukaryota</taxon>
        <taxon>Haptista</taxon>
        <taxon>Haptophyta</taxon>
        <taxon>Prymnesiophyceae</taxon>
        <taxon>Isochrysidales</taxon>
        <taxon>Noelaerhabdaceae</taxon>
        <taxon>Emiliania</taxon>
    </lineage>
</organism>
<evidence type="ECO:0000256" key="4">
    <source>
        <dbReference type="ARBA" id="ARBA00023136"/>
    </source>
</evidence>
<keyword evidence="2 6" id="KW-0812">Transmembrane</keyword>
<feature type="transmembrane region" description="Helical" evidence="6">
    <location>
        <begin position="45"/>
        <end position="64"/>
    </location>
</feature>
<evidence type="ECO:0000256" key="5">
    <source>
        <dbReference type="SAM" id="MobiDB-lite"/>
    </source>
</evidence>
<proteinExistence type="predicted"/>
<dbReference type="GO" id="GO:0016020">
    <property type="term" value="C:membrane"/>
    <property type="evidence" value="ECO:0007669"/>
    <property type="project" value="UniProtKB-SubCell"/>
</dbReference>
<dbReference type="PROSITE" id="PS51257">
    <property type="entry name" value="PROKAR_LIPOPROTEIN"/>
    <property type="match status" value="1"/>
</dbReference>
<evidence type="ECO:0000256" key="1">
    <source>
        <dbReference type="ARBA" id="ARBA00004141"/>
    </source>
</evidence>
<sequence length="424" mass="45379">MPKEEGHSAEAMFAMLAFSACSSSLLLINKLVIHYIPMPSFVSTAQFAVCTIFILGLRITGAAEVDGFEWEKVKPYLYYTIMFVCTIYCNMKALQYSNIETIIVFRSCVPLVVSQLDYLFLGRQLPSPASTGALLVLVVGAVGYVLSDAAFKLNGWNAYSWATAYFFIISVEMAYGKHIVGPHLKFKSLWGPTIYTNALAVLPMLAVGLLSSEASRADSAVWSGSTLLLLAVSCIIGTAISFFGWYCRSLVTATCYTVLGVANKMLTVLANLLLWDKHASPVGIACLLVCLAGATAYKQAPPRPDGTDIWLHSALQSPAARRTAAVGSAVLLLGGAGTAFVAGRQPQAGSTAVGVSAAPLAHPPPHPHREKLKAMRQRQGRANSTHSHRGRPGPHPHHPPSPLAPEARSVMEAAGGAERDRRGL</sequence>
<name>A0A7S3THA5_EMIHU</name>
<dbReference type="InterPro" id="IPR037185">
    <property type="entry name" value="EmrE-like"/>
</dbReference>
<gene>
    <name evidence="7" type="ORF">EHUX00137_LOCUS37727</name>
</gene>